<evidence type="ECO:0000313" key="3">
    <source>
        <dbReference type="Proteomes" id="UP000321201"/>
    </source>
</evidence>
<dbReference type="InParanoid" id="A0A5C7EYD1"/>
<proteinExistence type="predicted"/>
<keyword evidence="2" id="KW-0808">Transferase</keyword>
<name>A0A5C7EYD1_9PROT</name>
<keyword evidence="3" id="KW-1185">Reference proteome</keyword>
<dbReference type="InterPro" id="IPR028098">
    <property type="entry name" value="Glyco_trans_4-like_N"/>
</dbReference>
<gene>
    <name evidence="2" type="ORF">FR698_02085</name>
</gene>
<evidence type="ECO:0000259" key="1">
    <source>
        <dbReference type="Pfam" id="PF13439"/>
    </source>
</evidence>
<protein>
    <submittedName>
        <fullName evidence="2">Glycosyltransferase</fullName>
    </submittedName>
</protein>
<dbReference type="SUPFAM" id="SSF53756">
    <property type="entry name" value="UDP-Glycosyltransferase/glycogen phosphorylase"/>
    <property type="match status" value="1"/>
</dbReference>
<evidence type="ECO:0000313" key="2">
    <source>
        <dbReference type="EMBL" id="TXF13347.1"/>
    </source>
</evidence>
<dbReference type="GO" id="GO:0016757">
    <property type="term" value="F:glycosyltransferase activity"/>
    <property type="evidence" value="ECO:0007669"/>
    <property type="project" value="UniProtKB-ARBA"/>
</dbReference>
<dbReference type="AlphaFoldDB" id="A0A5C7EYD1"/>
<organism evidence="2 3">
    <name type="scientific">Pelomicrobium methylotrophicum</name>
    <dbReference type="NCBI Taxonomy" id="2602750"/>
    <lineage>
        <taxon>Bacteria</taxon>
        <taxon>Pseudomonadati</taxon>
        <taxon>Pseudomonadota</taxon>
        <taxon>Hydrogenophilia</taxon>
        <taxon>Hydrogenophilia incertae sedis</taxon>
        <taxon>Pelomicrobium</taxon>
    </lineage>
</organism>
<accession>A0A5C7EYD1</accession>
<reference evidence="2 3" key="1">
    <citation type="submission" date="2019-08" db="EMBL/GenBank/DDBJ databases">
        <title>Pelomicrobium methylotrophicum gen. nov., sp. nov. a moderately thermophilic, facultatively anaerobic, lithoautotrophic and methylotrophic bacterium isolated from a terrestrial mud volcano.</title>
        <authorList>
            <person name="Slobodkina G.B."/>
            <person name="Merkel A.Y."/>
            <person name="Slobodkin A.I."/>
        </authorList>
    </citation>
    <scope>NUCLEOTIDE SEQUENCE [LARGE SCALE GENOMIC DNA]</scope>
    <source>
        <strain evidence="2 3">SM250</strain>
    </source>
</reference>
<dbReference type="PANTHER" id="PTHR12526:SF630">
    <property type="entry name" value="GLYCOSYLTRANSFERASE"/>
    <property type="match status" value="1"/>
</dbReference>
<dbReference type="PANTHER" id="PTHR12526">
    <property type="entry name" value="GLYCOSYLTRANSFERASE"/>
    <property type="match status" value="1"/>
</dbReference>
<dbReference type="Pfam" id="PF13692">
    <property type="entry name" value="Glyco_trans_1_4"/>
    <property type="match status" value="1"/>
</dbReference>
<dbReference type="Gene3D" id="3.40.50.2000">
    <property type="entry name" value="Glycogen Phosphorylase B"/>
    <property type="match status" value="2"/>
</dbReference>
<dbReference type="EMBL" id="VPFL01000002">
    <property type="protein sequence ID" value="TXF13347.1"/>
    <property type="molecule type" value="Genomic_DNA"/>
</dbReference>
<sequence length="379" mass="41001">MRVLYIITGLQTGGAERQLGRLLACLHGGRIDAAVVSLAPRGPVSSEIESLGVPVWHLGLDQPWRLPWAAARLVSIAKRFRPDVIQGWMYHGNLAASIAGRVLDRPVVWGVRQSLYDLKRERPGTRAVIRLSARWSNRVAGIVYNAALSRTQHEAFGFARESGWVIGNGFDGREWCPDAAARASVRAELGIAPDAPLIGLIARYHPMKGHEIFLDAAARLALARPDVHFLLAGREVTPAHPLFAAHCHNKPLAGRLHLLGERADIPRLNAALDIASSSSSWGEAFSNALAEALLCGVPVAATDVGDARIIVGDAGIVVPRGDACALANAWQALLDSGFEARQAMGRAGRERLLAVYSVEAVAQAYARLYEKIQDRWTKT</sequence>
<dbReference type="Proteomes" id="UP000321201">
    <property type="component" value="Unassembled WGS sequence"/>
</dbReference>
<comment type="caution">
    <text evidence="2">The sequence shown here is derived from an EMBL/GenBank/DDBJ whole genome shotgun (WGS) entry which is preliminary data.</text>
</comment>
<dbReference type="OrthoDB" id="5293830at2"/>
<feature type="domain" description="Glycosyltransferase subfamily 4-like N-terminal" evidence="1">
    <location>
        <begin position="13"/>
        <end position="171"/>
    </location>
</feature>
<dbReference type="RefSeq" id="WP_147798521.1">
    <property type="nucleotide sequence ID" value="NZ_VPFL01000002.1"/>
</dbReference>
<dbReference type="Pfam" id="PF13439">
    <property type="entry name" value="Glyco_transf_4"/>
    <property type="match status" value="1"/>
</dbReference>